<evidence type="ECO:0000313" key="9">
    <source>
        <dbReference type="EMBL" id="TYP99137.1"/>
    </source>
</evidence>
<dbReference type="InterPro" id="IPR036116">
    <property type="entry name" value="FN3_sf"/>
</dbReference>
<feature type="signal peptide" evidence="6">
    <location>
        <begin position="1"/>
        <end position="19"/>
    </location>
</feature>
<dbReference type="GO" id="GO:0016787">
    <property type="term" value="F:hydrolase activity"/>
    <property type="evidence" value="ECO:0007669"/>
    <property type="project" value="UniProtKB-KW"/>
</dbReference>
<proteinExistence type="inferred from homology"/>
<dbReference type="OrthoDB" id="5500612at2"/>
<dbReference type="PROSITE" id="PS50853">
    <property type="entry name" value="FN3"/>
    <property type="match status" value="2"/>
</dbReference>
<comment type="caution">
    <text evidence="9">The sequence shown here is derived from an EMBL/GenBank/DDBJ whole genome shotgun (WGS) entry which is preliminary data.</text>
</comment>
<dbReference type="InterPro" id="IPR003961">
    <property type="entry name" value="FN3_dom"/>
</dbReference>
<dbReference type="InterPro" id="IPR026444">
    <property type="entry name" value="Secre_tail"/>
</dbReference>
<dbReference type="Pfam" id="PF00041">
    <property type="entry name" value="fn3"/>
    <property type="match status" value="2"/>
</dbReference>
<feature type="domain" description="Fibronectin type-III" evidence="7">
    <location>
        <begin position="385"/>
        <end position="470"/>
    </location>
</feature>
<gene>
    <name evidence="9" type="ORF">C7447_102456</name>
</gene>
<dbReference type="InterPro" id="IPR013783">
    <property type="entry name" value="Ig-like_fold"/>
</dbReference>
<keyword evidence="4" id="KW-0378">Hydrolase</keyword>
<organism evidence="9 10">
    <name type="scientific">Tenacibaculum adriaticum</name>
    <dbReference type="NCBI Taxonomy" id="413713"/>
    <lineage>
        <taxon>Bacteria</taxon>
        <taxon>Pseudomonadati</taxon>
        <taxon>Bacteroidota</taxon>
        <taxon>Flavobacteriia</taxon>
        <taxon>Flavobacteriales</taxon>
        <taxon>Flavobacteriaceae</taxon>
        <taxon>Tenacibaculum</taxon>
    </lineage>
</organism>
<evidence type="ECO:0000256" key="1">
    <source>
        <dbReference type="ARBA" id="ARBA00006429"/>
    </source>
</evidence>
<dbReference type="EMBL" id="VNIA01000002">
    <property type="protein sequence ID" value="TYP99137.1"/>
    <property type="molecule type" value="Genomic_DNA"/>
</dbReference>
<feature type="compositionally biased region" description="Polar residues" evidence="5">
    <location>
        <begin position="148"/>
        <end position="169"/>
    </location>
</feature>
<dbReference type="GO" id="GO:0004518">
    <property type="term" value="F:nuclease activity"/>
    <property type="evidence" value="ECO:0007669"/>
    <property type="project" value="UniProtKB-KW"/>
</dbReference>
<keyword evidence="10" id="KW-1185">Reference proteome</keyword>
<evidence type="ECO:0000256" key="4">
    <source>
        <dbReference type="ARBA" id="ARBA00022801"/>
    </source>
</evidence>
<protein>
    <submittedName>
        <fullName evidence="9">Putative secreted protein (Por secretion system target)</fullName>
    </submittedName>
</protein>
<comment type="similarity">
    <text evidence="1">Belongs to the EndA/NucM nuclease family.</text>
</comment>
<evidence type="ECO:0000256" key="3">
    <source>
        <dbReference type="ARBA" id="ARBA00022729"/>
    </source>
</evidence>
<dbReference type="Proteomes" id="UP000323136">
    <property type="component" value="Unassembled WGS sequence"/>
</dbReference>
<evidence type="ECO:0000313" key="10">
    <source>
        <dbReference type="Proteomes" id="UP000323136"/>
    </source>
</evidence>
<dbReference type="InterPro" id="IPR001322">
    <property type="entry name" value="Lamin_tail_dom"/>
</dbReference>
<reference evidence="9 10" key="1">
    <citation type="submission" date="2019-07" db="EMBL/GenBank/DDBJ databases">
        <title>Genomic Encyclopedia of Type Strains, Phase IV (KMG-IV): sequencing the most valuable type-strain genomes for metagenomic binning, comparative biology and taxonomic classification.</title>
        <authorList>
            <person name="Goeker M."/>
        </authorList>
    </citation>
    <scope>NUCLEOTIDE SEQUENCE [LARGE SCALE GENOMIC DNA]</scope>
    <source>
        <strain evidence="9 10">DSM 18961</strain>
    </source>
</reference>
<dbReference type="Pfam" id="PF00932">
    <property type="entry name" value="LTD"/>
    <property type="match status" value="1"/>
</dbReference>
<name>A0A5S5DTD8_9FLAO</name>
<feature type="domain" description="Fibronectin type-III" evidence="7">
    <location>
        <begin position="294"/>
        <end position="379"/>
    </location>
</feature>
<dbReference type="PANTHER" id="PTHR33607:SF2">
    <property type="entry name" value="ENDONUCLEASE-1"/>
    <property type="match status" value="1"/>
</dbReference>
<accession>A0A5S5DTD8</accession>
<feature type="compositionally biased region" description="Basic and acidic residues" evidence="5">
    <location>
        <begin position="137"/>
        <end position="146"/>
    </location>
</feature>
<dbReference type="NCBIfam" id="TIGR04183">
    <property type="entry name" value="Por_Secre_tail"/>
    <property type="match status" value="1"/>
</dbReference>
<dbReference type="SUPFAM" id="SSF54060">
    <property type="entry name" value="His-Me finger endonucleases"/>
    <property type="match status" value="1"/>
</dbReference>
<dbReference type="InterPro" id="IPR007346">
    <property type="entry name" value="Endonuclease-I"/>
</dbReference>
<evidence type="ECO:0000259" key="7">
    <source>
        <dbReference type="PROSITE" id="PS50853"/>
    </source>
</evidence>
<dbReference type="SMART" id="SM00060">
    <property type="entry name" value="FN3"/>
    <property type="match status" value="2"/>
</dbReference>
<evidence type="ECO:0000256" key="6">
    <source>
        <dbReference type="SAM" id="SignalP"/>
    </source>
</evidence>
<dbReference type="PANTHER" id="PTHR33607">
    <property type="entry name" value="ENDONUCLEASE-1"/>
    <property type="match status" value="1"/>
</dbReference>
<dbReference type="InterPro" id="IPR044925">
    <property type="entry name" value="His-Me_finger_sf"/>
</dbReference>
<feature type="region of interest" description="Disordered" evidence="5">
    <location>
        <begin position="121"/>
        <end position="182"/>
    </location>
</feature>
<feature type="chain" id="PRO_5024386312" evidence="6">
    <location>
        <begin position="20"/>
        <end position="733"/>
    </location>
</feature>
<dbReference type="Pfam" id="PF18962">
    <property type="entry name" value="Por_Secre_tail"/>
    <property type="match status" value="1"/>
</dbReference>
<evidence type="ECO:0000256" key="2">
    <source>
        <dbReference type="ARBA" id="ARBA00022722"/>
    </source>
</evidence>
<evidence type="ECO:0000259" key="8">
    <source>
        <dbReference type="PROSITE" id="PS51841"/>
    </source>
</evidence>
<keyword evidence="2" id="KW-0540">Nuclease</keyword>
<dbReference type="AlphaFoldDB" id="A0A5S5DTD8"/>
<dbReference type="CDD" id="cd00063">
    <property type="entry name" value="FN3"/>
    <property type="match status" value="2"/>
</dbReference>
<keyword evidence="3 6" id="KW-0732">Signal</keyword>
<dbReference type="Pfam" id="PF04231">
    <property type="entry name" value="Endonuclease_1"/>
    <property type="match status" value="1"/>
</dbReference>
<dbReference type="Gene3D" id="2.60.40.10">
    <property type="entry name" value="Immunoglobulins"/>
    <property type="match status" value="2"/>
</dbReference>
<sequence>MMKKLLLKLFFLIAFVANAQQDYYDDVNLALTGTDLKNALAVKITATHINMLTYTPGVWEASKITDINSENNSEVVLIYGWENGSDTDISNDRGRDKTLQDSGNGATFVWNREHVFSKSLANPSFTTDNPGPGTDAHNLRPADKTRNSTRNNYKFASGTGNSDRSSVTYSGPDGPNTRGWYPGDEWKGDVARIIMYMYLRYGNQCLPTNVGVGDNQFTPDDMIDLFLQWNVEDPVSEFEKIRNEYHENTTNTYAQGNRNPFIDNPYLATRIWGGDSAQDLWGIYTSSDNEVPTVPTNVVANNITMTTIDFSWDASSDNVAVTGYDIFVDGILKAQTTATNITISGLTSNTTYAFTVLAKDLINNKSAQSTAVNATTLQDSEAPTIPTNLVASDITDTSFRLTWDASSDNVAVTSYDIYLDGVFNVSTTDLTYNITGLNESTLYSASILAKDNANNISAQTASIDITTTDGSAVGGATELFISEYTEPNGGNNKAIEIVNLTGSTVSLVGYSIKKQKDGAGNWIDEFDISTGSVTSIVPNDVFVIINEGADDATLVAEADLIRASNTSTNYGSPINFNGNDPVGLFKNGILVDIVGDFDGGSGNQFAQNVTLRRKSTISSPNTVYDVNEWDTFPENTFDGIGFHSVTLSTESQVYIDFKVYPNPSNTGNITIQSPNNTEIKNIKVYSILGEKIVDIKNPDFLNNKYTLENLKSGIYLMKLSNKKQSTTKKLIVR</sequence>
<evidence type="ECO:0000256" key="5">
    <source>
        <dbReference type="SAM" id="MobiDB-lite"/>
    </source>
</evidence>
<feature type="domain" description="LTD" evidence="8">
    <location>
        <begin position="464"/>
        <end position="613"/>
    </location>
</feature>
<dbReference type="PROSITE" id="PS51841">
    <property type="entry name" value="LTD"/>
    <property type="match status" value="1"/>
</dbReference>
<dbReference type="SUPFAM" id="SSF49265">
    <property type="entry name" value="Fibronectin type III"/>
    <property type="match status" value="1"/>
</dbReference>